<dbReference type="InterPro" id="IPR004269">
    <property type="entry name" value="Folate_rcpt"/>
</dbReference>
<keyword evidence="3" id="KW-1015">Disulfide bond</keyword>
<keyword evidence="4" id="KW-1133">Transmembrane helix</keyword>
<evidence type="ECO:0000259" key="6">
    <source>
        <dbReference type="Pfam" id="PF03024"/>
    </source>
</evidence>
<evidence type="ECO:0000256" key="1">
    <source>
        <dbReference type="ARBA" id="ARBA00007932"/>
    </source>
</evidence>
<name>A0ABN9Y1S0_9DINO</name>
<accession>A0ABN9Y1S0</accession>
<reference evidence="7" key="1">
    <citation type="submission" date="2023-10" db="EMBL/GenBank/DDBJ databases">
        <authorList>
            <person name="Chen Y."/>
            <person name="Shah S."/>
            <person name="Dougan E. K."/>
            <person name="Thang M."/>
            <person name="Chan C."/>
        </authorList>
    </citation>
    <scope>NUCLEOTIDE SEQUENCE [LARGE SCALE GENOMIC DNA]</scope>
</reference>
<dbReference type="Proteomes" id="UP001189429">
    <property type="component" value="Unassembled WGS sequence"/>
</dbReference>
<sequence>MNMSLLVYAMMLHIARIITHHWLKCHNSRPSVVRVPTQSELRTYRLNLIRLGPAQGTTTASHSYLARITIVCLSLWANMAPRCAVVAVIALVIAAPAAVLGSQPPECKRFDEIYASGKELCENMWNDAFTYEEDEAKAYTMWFYDAENPNDATSESLGLLTGDHEVCHLDYFHKDTPGPEPDGFSECHPWKDNACCSHDTVMSATTLKEAYGQEFHWDRCGPLSPECERFFVQEACFYECDPNAGLFRKWNSTEYDPRCDAYAEGYDEAFATAQGCDHNTWQMHKMPIKASYCDAWLTACAKDRFCATGGGDFFSCAAHYEASDASAAEIARLEADLEQSSGLGAGIVAVISALAVFAALGVSGACWLVHREKKGRPVFGELREPSVPAASDGMAIGNSA</sequence>
<feature type="signal peptide" evidence="5">
    <location>
        <begin position="1"/>
        <end position="17"/>
    </location>
</feature>
<feature type="transmembrane region" description="Helical" evidence="4">
    <location>
        <begin position="343"/>
        <end position="369"/>
    </location>
</feature>
<evidence type="ECO:0000313" key="8">
    <source>
        <dbReference type="Proteomes" id="UP001189429"/>
    </source>
</evidence>
<evidence type="ECO:0000256" key="2">
    <source>
        <dbReference type="ARBA" id="ARBA00022729"/>
    </source>
</evidence>
<feature type="chain" id="PRO_5045117157" description="Folate receptor-like domain-containing protein" evidence="5">
    <location>
        <begin position="18"/>
        <end position="400"/>
    </location>
</feature>
<evidence type="ECO:0000313" key="7">
    <source>
        <dbReference type="EMBL" id="CAK0906401.1"/>
    </source>
</evidence>
<dbReference type="Pfam" id="PF03024">
    <property type="entry name" value="Folate_rec"/>
    <property type="match status" value="1"/>
</dbReference>
<comment type="similarity">
    <text evidence="1">Belongs to the folate receptor family.</text>
</comment>
<evidence type="ECO:0000256" key="5">
    <source>
        <dbReference type="SAM" id="SignalP"/>
    </source>
</evidence>
<keyword evidence="4" id="KW-0812">Transmembrane</keyword>
<comment type="caution">
    <text evidence="7">The sequence shown here is derived from an EMBL/GenBank/DDBJ whole genome shotgun (WGS) entry which is preliminary data.</text>
</comment>
<proteinExistence type="inferred from homology"/>
<keyword evidence="8" id="KW-1185">Reference proteome</keyword>
<organism evidence="7 8">
    <name type="scientific">Prorocentrum cordatum</name>
    <dbReference type="NCBI Taxonomy" id="2364126"/>
    <lineage>
        <taxon>Eukaryota</taxon>
        <taxon>Sar</taxon>
        <taxon>Alveolata</taxon>
        <taxon>Dinophyceae</taxon>
        <taxon>Prorocentrales</taxon>
        <taxon>Prorocentraceae</taxon>
        <taxon>Prorocentrum</taxon>
    </lineage>
</organism>
<keyword evidence="4" id="KW-0472">Membrane</keyword>
<evidence type="ECO:0000256" key="3">
    <source>
        <dbReference type="ARBA" id="ARBA00023157"/>
    </source>
</evidence>
<dbReference type="EMBL" id="CAUYUJ010021684">
    <property type="protein sequence ID" value="CAK0906401.1"/>
    <property type="molecule type" value="Genomic_DNA"/>
</dbReference>
<dbReference type="PANTHER" id="PTHR10517:SF14">
    <property type="entry name" value="FOLATE RECEPTOR 1-RELATED"/>
    <property type="match status" value="1"/>
</dbReference>
<dbReference type="InterPro" id="IPR018143">
    <property type="entry name" value="Folate_rcpt-like"/>
</dbReference>
<gene>
    <name evidence="7" type="ORF">PCOR1329_LOCUS81725</name>
</gene>
<evidence type="ECO:0000256" key="4">
    <source>
        <dbReference type="SAM" id="Phobius"/>
    </source>
</evidence>
<keyword evidence="2 5" id="KW-0732">Signal</keyword>
<feature type="domain" description="Folate receptor-like" evidence="6">
    <location>
        <begin position="166"/>
        <end position="308"/>
    </location>
</feature>
<protein>
    <recommendedName>
        <fullName evidence="6">Folate receptor-like domain-containing protein</fullName>
    </recommendedName>
</protein>
<dbReference type="PANTHER" id="PTHR10517">
    <property type="entry name" value="FOLATE RECEPTOR"/>
    <property type="match status" value="1"/>
</dbReference>